<accession>A0A8R1I8G2</accession>
<reference evidence="3" key="2">
    <citation type="submission" date="2022-06" db="UniProtKB">
        <authorList>
            <consortium name="EnsemblMetazoa"/>
        </authorList>
    </citation>
    <scope>IDENTIFICATION</scope>
    <source>
        <strain evidence="3">DF5081</strain>
    </source>
</reference>
<dbReference type="PANTHER" id="PTHR43372">
    <property type="entry name" value="FATTY-ACID AMIDE HYDROLASE"/>
    <property type="match status" value="1"/>
</dbReference>
<evidence type="ECO:0000313" key="3">
    <source>
        <dbReference type="EnsemblMetazoa" id="CJA23188.1"/>
    </source>
</evidence>
<dbReference type="PROSITE" id="PS00571">
    <property type="entry name" value="AMIDASES"/>
    <property type="match status" value="1"/>
</dbReference>
<evidence type="ECO:0000313" key="4">
    <source>
        <dbReference type="Proteomes" id="UP000005237"/>
    </source>
</evidence>
<organism evidence="3 4">
    <name type="scientific">Caenorhabditis japonica</name>
    <dbReference type="NCBI Taxonomy" id="281687"/>
    <lineage>
        <taxon>Eukaryota</taxon>
        <taxon>Metazoa</taxon>
        <taxon>Ecdysozoa</taxon>
        <taxon>Nematoda</taxon>
        <taxon>Chromadorea</taxon>
        <taxon>Rhabditida</taxon>
        <taxon>Rhabditina</taxon>
        <taxon>Rhabditomorpha</taxon>
        <taxon>Rhabditoidea</taxon>
        <taxon>Rhabditidae</taxon>
        <taxon>Peloderinae</taxon>
        <taxon>Caenorhabditis</taxon>
    </lineage>
</organism>
<protein>
    <submittedName>
        <fullName evidence="3">Amidase domain-containing protein</fullName>
    </submittedName>
</protein>
<evidence type="ECO:0000259" key="2">
    <source>
        <dbReference type="Pfam" id="PF01425"/>
    </source>
</evidence>
<dbReference type="Pfam" id="PF01425">
    <property type="entry name" value="Amidase"/>
    <property type="match status" value="1"/>
</dbReference>
<dbReference type="InterPro" id="IPR020556">
    <property type="entry name" value="Amidase_CS"/>
</dbReference>
<comment type="similarity">
    <text evidence="1">Belongs to the amidase family.</text>
</comment>
<evidence type="ECO:0000256" key="1">
    <source>
        <dbReference type="ARBA" id="ARBA00009199"/>
    </source>
</evidence>
<dbReference type="Gene3D" id="3.90.1300.10">
    <property type="entry name" value="Amidase signature (AS) domain"/>
    <property type="match status" value="1"/>
</dbReference>
<dbReference type="Proteomes" id="UP000005237">
    <property type="component" value="Unassembled WGS sequence"/>
</dbReference>
<dbReference type="SUPFAM" id="SSF75304">
    <property type="entry name" value="Amidase signature (AS) enzymes"/>
    <property type="match status" value="1"/>
</dbReference>
<dbReference type="EnsemblMetazoa" id="CJA23188.1">
    <property type="protein sequence ID" value="CJA23188.1"/>
    <property type="gene ID" value="WBGene00178760"/>
</dbReference>
<reference evidence="4" key="1">
    <citation type="submission" date="2010-08" db="EMBL/GenBank/DDBJ databases">
        <authorList>
            <consortium name="Caenorhabditis japonica Sequencing Consortium"/>
            <person name="Wilson R.K."/>
        </authorList>
    </citation>
    <scope>NUCLEOTIDE SEQUENCE [LARGE SCALE GENOMIC DNA]</scope>
    <source>
        <strain evidence="4">DF5081</strain>
    </source>
</reference>
<dbReference type="GO" id="GO:0012505">
    <property type="term" value="C:endomembrane system"/>
    <property type="evidence" value="ECO:0007669"/>
    <property type="project" value="TreeGrafter"/>
</dbReference>
<dbReference type="InterPro" id="IPR023631">
    <property type="entry name" value="Amidase_dom"/>
</dbReference>
<keyword evidence="4" id="KW-1185">Reference proteome</keyword>
<feature type="domain" description="Amidase" evidence="2">
    <location>
        <begin position="18"/>
        <end position="412"/>
    </location>
</feature>
<dbReference type="InterPro" id="IPR036928">
    <property type="entry name" value="AS_sf"/>
</dbReference>
<dbReference type="PANTHER" id="PTHR43372:SF4">
    <property type="entry name" value="FATTY-ACID AMIDE HYDROLASE 2"/>
    <property type="match status" value="1"/>
</dbReference>
<name>A0A8R1I8G2_CAEJA</name>
<proteinExistence type="inferred from homology"/>
<dbReference type="InterPro" id="IPR052739">
    <property type="entry name" value="FAAH2"/>
</dbReference>
<sequence>MKSTPLCRFRRGGYQRKLVEQPLFGVPFTMKDALEVENEIITCGVYNRRDTKCDRTAEAIKRLQAAGGILLAVTNVPEVCMWVEAINTVYGRSKNPYDARRMTGGSSGGEGALLGAAGSVVGVGSDIGGSIRMPSFFNGIFGLKPTPGVIPLEGHIPEPTGYKTNMLRIGPMCRFAEDLPLMLRIMAGSNAKSLNLNEPMEGKKLRVFYMEGITGSPILQPLEDEMRQALRNAVNFLERKYDIVAQCIELPAAKHVMEYFTLSMHEDTTDPPFNKLMLCTNGTKGEVNCYTELFKYFAGKSQHTLSGIVAGIIDANELPFSEANAKNLLYKRDRLKRQVKELLGTDGILLFPSWPCTAMFHNEPILAPFNFCYTALWNVLSVPVVQCPLGLDSHGLPLGVQVIGNQYTDRNLIAVAQVLEEGFNGWTPAGPL</sequence>
<dbReference type="AlphaFoldDB" id="A0A8R1I8G2"/>